<keyword evidence="13 19" id="KW-0249">Electron transport</keyword>
<evidence type="ECO:0000256" key="10">
    <source>
        <dbReference type="ARBA" id="ARBA00022723"/>
    </source>
</evidence>
<evidence type="ECO:0000256" key="3">
    <source>
        <dbReference type="ARBA" id="ARBA00006113"/>
    </source>
</evidence>
<evidence type="ECO:0000256" key="2">
    <source>
        <dbReference type="ARBA" id="ARBA00004673"/>
    </source>
</evidence>
<dbReference type="Pfam" id="PF14715">
    <property type="entry name" value="FixP_N"/>
    <property type="match status" value="1"/>
</dbReference>
<feature type="domain" description="Cytochrome c" evidence="24">
    <location>
        <begin position="228"/>
        <end position="309"/>
    </location>
</feature>
<feature type="binding site" description="axial binding residue" evidence="20">
    <location>
        <position position="286"/>
    </location>
    <ligand>
        <name>heme c</name>
        <dbReference type="ChEBI" id="CHEBI:61717"/>
        <label>1</label>
    </ligand>
    <ligandPart>
        <name>Fe</name>
        <dbReference type="ChEBI" id="CHEBI:18248"/>
    </ligandPart>
</feature>
<evidence type="ECO:0000256" key="21">
    <source>
        <dbReference type="PIRSR" id="PIRSR000006-2"/>
    </source>
</evidence>
<evidence type="ECO:0000256" key="11">
    <source>
        <dbReference type="ARBA" id="ARBA00022737"/>
    </source>
</evidence>
<dbReference type="AlphaFoldDB" id="A0A4R4DPX7"/>
<keyword evidence="15 19" id="KW-0560">Oxidoreductase</keyword>
<comment type="pathway">
    <text evidence="2 19">Energy metabolism; oxidative phosphorylation.</text>
</comment>
<evidence type="ECO:0000256" key="12">
    <source>
        <dbReference type="ARBA" id="ARBA00022781"/>
    </source>
</evidence>
<evidence type="ECO:0000256" key="17">
    <source>
        <dbReference type="ARBA" id="ARBA00023065"/>
    </source>
</evidence>
<dbReference type="InterPro" id="IPR009056">
    <property type="entry name" value="Cyt_c-like_dom"/>
</dbReference>
<keyword evidence="17 19" id="KW-0406">Ion transport</keyword>
<keyword evidence="14 23" id="KW-1133">Transmembrane helix</keyword>
<protein>
    <recommendedName>
        <fullName evidence="19">Cbb3-type cytochrome c oxidase subunit</fullName>
    </recommendedName>
</protein>
<evidence type="ECO:0000259" key="24">
    <source>
        <dbReference type="PROSITE" id="PS51007"/>
    </source>
</evidence>
<dbReference type="Gene3D" id="1.10.760.10">
    <property type="entry name" value="Cytochrome c-like domain"/>
    <property type="match status" value="2"/>
</dbReference>
<dbReference type="SUPFAM" id="SSF46626">
    <property type="entry name" value="Cytochrome c"/>
    <property type="match status" value="2"/>
</dbReference>
<keyword evidence="5 19" id="KW-1003">Cell membrane</keyword>
<keyword evidence="26" id="KW-1185">Reference proteome</keyword>
<keyword evidence="4 19" id="KW-0813">Transport</keyword>
<keyword evidence="10 19" id="KW-0479">Metal-binding</keyword>
<dbReference type="EMBL" id="SKBM01000009">
    <property type="protein sequence ID" value="TCZ63035.1"/>
    <property type="molecule type" value="Genomic_DNA"/>
</dbReference>
<dbReference type="PANTHER" id="PTHR33751:SF1">
    <property type="entry name" value="CBB3-TYPE CYTOCHROME C OXIDASE SUBUNIT FIXP"/>
    <property type="match status" value="1"/>
</dbReference>
<dbReference type="Proteomes" id="UP000295023">
    <property type="component" value="Unassembled WGS sequence"/>
</dbReference>
<evidence type="ECO:0000256" key="9">
    <source>
        <dbReference type="ARBA" id="ARBA00022692"/>
    </source>
</evidence>
<comment type="caution">
    <text evidence="25">The sequence shown here is derived from an EMBL/GenBank/DDBJ whole genome shotgun (WGS) entry which is preliminary data.</text>
</comment>
<comment type="cofactor">
    <cofactor evidence="19 21">
        <name>heme c</name>
        <dbReference type="ChEBI" id="CHEBI:61717"/>
    </cofactor>
    <text evidence="19 21">Binds 2 heme C groups per subunit.</text>
</comment>
<dbReference type="GO" id="GO:1902600">
    <property type="term" value="P:proton transmembrane transport"/>
    <property type="evidence" value="ECO:0007669"/>
    <property type="project" value="UniProtKB-KW"/>
</dbReference>
<evidence type="ECO:0000256" key="14">
    <source>
        <dbReference type="ARBA" id="ARBA00022989"/>
    </source>
</evidence>
<evidence type="ECO:0000256" key="13">
    <source>
        <dbReference type="ARBA" id="ARBA00022982"/>
    </source>
</evidence>
<dbReference type="RefSeq" id="WP_132288854.1">
    <property type="nucleotide sequence ID" value="NZ_SKBM01000009.1"/>
</dbReference>
<dbReference type="PROSITE" id="PS51007">
    <property type="entry name" value="CYTC"/>
    <property type="match status" value="2"/>
</dbReference>
<evidence type="ECO:0000256" key="6">
    <source>
        <dbReference type="ARBA" id="ARBA00022519"/>
    </source>
</evidence>
<evidence type="ECO:0000256" key="5">
    <source>
        <dbReference type="ARBA" id="ARBA00022475"/>
    </source>
</evidence>
<feature type="compositionally biased region" description="Basic and acidic residues" evidence="22">
    <location>
        <begin position="1"/>
        <end position="10"/>
    </location>
</feature>
<keyword evidence="12 19" id="KW-0375">Hydrogen ion transport</keyword>
<dbReference type="Pfam" id="PF00034">
    <property type="entry name" value="Cytochrom_C"/>
    <property type="match status" value="1"/>
</dbReference>
<keyword evidence="7 19" id="KW-0349">Heme</keyword>
<gene>
    <name evidence="25" type="primary">ccoP</name>
    <name evidence="25" type="ORF">EXY23_11740</name>
</gene>
<dbReference type="GO" id="GO:0009055">
    <property type="term" value="F:electron transfer activity"/>
    <property type="evidence" value="ECO:0007669"/>
    <property type="project" value="InterPro"/>
</dbReference>
<keyword evidence="8 19" id="KW-0679">Respiratory chain</keyword>
<feature type="binding site" description="covalent" evidence="21">
    <location>
        <position position="241"/>
    </location>
    <ligand>
        <name>heme c</name>
        <dbReference type="ChEBI" id="CHEBI:61717"/>
        <label>2</label>
    </ligand>
</feature>
<comment type="subcellular location">
    <subcellularLocation>
        <location evidence="1 19">Cell inner membrane</location>
    </subcellularLocation>
</comment>
<feature type="binding site" description="axial binding residue" evidence="20">
    <location>
        <position position="196"/>
    </location>
    <ligand>
        <name>heme c</name>
        <dbReference type="ChEBI" id="CHEBI:61717"/>
        <label>2</label>
    </ligand>
    <ligandPart>
        <name>Fe</name>
        <dbReference type="ChEBI" id="CHEBI:18248"/>
    </ligandPart>
</feature>
<dbReference type="PIRSF" id="PIRSF000006">
    <property type="entry name" value="Cbb3-Cox_fixP"/>
    <property type="match status" value="1"/>
</dbReference>
<dbReference type="InterPro" id="IPR050597">
    <property type="entry name" value="Cytochrome_c_Oxidase_Subunit"/>
</dbReference>
<accession>A0A4R4DPX7</accession>
<evidence type="ECO:0000256" key="15">
    <source>
        <dbReference type="ARBA" id="ARBA00023002"/>
    </source>
</evidence>
<feature type="binding site" description="covalent" evidence="21">
    <location>
        <position position="244"/>
    </location>
    <ligand>
        <name>heme c</name>
        <dbReference type="ChEBI" id="CHEBI:61717"/>
        <label>2</label>
    </ligand>
</feature>
<comment type="function">
    <text evidence="19">C-type cytochrome. Part of the cbb3-type cytochrome c oxidase complex.</text>
</comment>
<feature type="domain" description="Cytochrome c" evidence="24">
    <location>
        <begin position="131"/>
        <end position="221"/>
    </location>
</feature>
<feature type="binding site" description="axial binding residue" evidence="20">
    <location>
        <position position="148"/>
    </location>
    <ligand>
        <name>heme c</name>
        <dbReference type="ChEBI" id="CHEBI:61717"/>
        <label>1</label>
    </ligand>
    <ligandPart>
        <name>Fe</name>
        <dbReference type="ChEBI" id="CHEBI:18248"/>
    </ligandPart>
</feature>
<evidence type="ECO:0000313" key="26">
    <source>
        <dbReference type="Proteomes" id="UP000295023"/>
    </source>
</evidence>
<evidence type="ECO:0000256" key="22">
    <source>
        <dbReference type="SAM" id="MobiDB-lite"/>
    </source>
</evidence>
<dbReference type="Pfam" id="PF13442">
    <property type="entry name" value="Cytochrome_CBB3"/>
    <property type="match status" value="1"/>
</dbReference>
<keyword evidence="16 19" id="KW-0408">Iron</keyword>
<dbReference type="GO" id="GO:0005886">
    <property type="term" value="C:plasma membrane"/>
    <property type="evidence" value="ECO:0007669"/>
    <property type="project" value="UniProtKB-SubCell"/>
</dbReference>
<evidence type="ECO:0000313" key="25">
    <source>
        <dbReference type="EMBL" id="TCZ63035.1"/>
    </source>
</evidence>
<dbReference type="NCBIfam" id="TIGR00782">
    <property type="entry name" value="ccoP"/>
    <property type="match status" value="1"/>
</dbReference>
<dbReference type="InterPro" id="IPR032858">
    <property type="entry name" value="CcoP_N"/>
</dbReference>
<evidence type="ECO:0000256" key="20">
    <source>
        <dbReference type="PIRSR" id="PIRSR000006-1"/>
    </source>
</evidence>
<dbReference type="InterPro" id="IPR004678">
    <property type="entry name" value="Cyt_c_oxidase_cbb3_su3"/>
</dbReference>
<feature type="compositionally biased region" description="Pro residues" evidence="22">
    <location>
        <begin position="15"/>
        <end position="25"/>
    </location>
</feature>
<feature type="binding site" description="covalent" evidence="21">
    <location>
        <position position="144"/>
    </location>
    <ligand>
        <name>heme c</name>
        <dbReference type="ChEBI" id="CHEBI:61717"/>
        <label>1</label>
    </ligand>
</feature>
<keyword evidence="9 23" id="KW-0812">Transmembrane</keyword>
<feature type="transmembrane region" description="Helical" evidence="23">
    <location>
        <begin position="58"/>
        <end position="77"/>
    </location>
</feature>
<dbReference type="GO" id="GO:0020037">
    <property type="term" value="F:heme binding"/>
    <property type="evidence" value="ECO:0007669"/>
    <property type="project" value="InterPro"/>
</dbReference>
<dbReference type="InterPro" id="IPR036909">
    <property type="entry name" value="Cyt_c-like_dom_sf"/>
</dbReference>
<evidence type="ECO:0000256" key="8">
    <source>
        <dbReference type="ARBA" id="ARBA00022660"/>
    </source>
</evidence>
<dbReference type="InterPro" id="IPR038414">
    <property type="entry name" value="CcoP_N_sf"/>
</dbReference>
<evidence type="ECO:0000256" key="7">
    <source>
        <dbReference type="ARBA" id="ARBA00022617"/>
    </source>
</evidence>
<dbReference type="Gene3D" id="6.10.280.130">
    <property type="match status" value="1"/>
</dbReference>
<dbReference type="PANTHER" id="PTHR33751">
    <property type="entry name" value="CBB3-TYPE CYTOCHROME C OXIDASE SUBUNIT FIXP"/>
    <property type="match status" value="1"/>
</dbReference>
<dbReference type="GO" id="GO:0006119">
    <property type="term" value="P:oxidative phosphorylation"/>
    <property type="evidence" value="ECO:0007669"/>
    <property type="project" value="UniProtKB-UniPathway"/>
</dbReference>
<sequence>MNPPLDDDKIGNQVPPMPPLPPGAPDPERDPHSPLRHTLPTFDGIRELDSSPPRVWTYIYLLCFFASIWIWVAYPAWPWFGGATKGVLGWNSRGDLPRVAALAEEKAPAIAKRFAAASWEEIEADPALRTYGAAAGRGLFGQNCAPCHGSDGHGARGFPNLADGDWLWGGSPEAIEHTLRVGIRWPGVDDTRSNQMPAFGAQKQLERPQVLDLVEWLRATSGQEHDAAAARRAAPLYAENCASCHGEDGRGNQELGAPNLTDNIWLYGGDRTALYETLWNGRGGVMPAFGGRLSDDMIRKLVLHVRGLQAE</sequence>
<dbReference type="GO" id="GO:0005506">
    <property type="term" value="F:iron ion binding"/>
    <property type="evidence" value="ECO:0007669"/>
    <property type="project" value="InterPro"/>
</dbReference>
<comment type="subunit">
    <text evidence="19">Component of the cbb3-type cytochrome c oxidase.</text>
</comment>
<evidence type="ECO:0000256" key="1">
    <source>
        <dbReference type="ARBA" id="ARBA00004533"/>
    </source>
</evidence>
<evidence type="ECO:0000256" key="16">
    <source>
        <dbReference type="ARBA" id="ARBA00023004"/>
    </source>
</evidence>
<proteinExistence type="inferred from homology"/>
<feature type="region of interest" description="Disordered" evidence="22">
    <location>
        <begin position="1"/>
        <end position="37"/>
    </location>
</feature>
<reference evidence="25 26" key="1">
    <citation type="submission" date="2019-03" db="EMBL/GenBank/DDBJ databases">
        <title>Paracraurococcus aquatilis NE82 genome sequence.</title>
        <authorList>
            <person name="Zhao Y."/>
            <person name="Du Z."/>
        </authorList>
    </citation>
    <scope>NUCLEOTIDE SEQUENCE [LARGE SCALE GENOMIC DNA]</scope>
    <source>
        <strain evidence="25 26">NE82</strain>
    </source>
</reference>
<dbReference type="PRINTS" id="PR00605">
    <property type="entry name" value="CYTCHROMECIC"/>
</dbReference>
<dbReference type="UniPathway" id="UPA00705"/>
<comment type="similarity">
    <text evidence="3 19">Belongs to the CcoP / FixP family.</text>
</comment>
<feature type="binding site" description="covalent" evidence="21">
    <location>
        <position position="147"/>
    </location>
    <ligand>
        <name>heme c</name>
        <dbReference type="ChEBI" id="CHEBI:61717"/>
        <label>1</label>
    </ligand>
</feature>
<dbReference type="GO" id="GO:0016491">
    <property type="term" value="F:oxidoreductase activity"/>
    <property type="evidence" value="ECO:0007669"/>
    <property type="project" value="UniProtKB-KW"/>
</dbReference>
<dbReference type="OrthoDB" id="9779283at2"/>
<evidence type="ECO:0000256" key="4">
    <source>
        <dbReference type="ARBA" id="ARBA00022448"/>
    </source>
</evidence>
<evidence type="ECO:0000256" key="18">
    <source>
        <dbReference type="ARBA" id="ARBA00023136"/>
    </source>
</evidence>
<feature type="binding site" description="axial binding residue" evidence="20">
    <location>
        <position position="245"/>
    </location>
    <ligand>
        <name>heme c</name>
        <dbReference type="ChEBI" id="CHEBI:61717"/>
        <label>2</label>
    </ligand>
    <ligandPart>
        <name>Fe</name>
        <dbReference type="ChEBI" id="CHEBI:18248"/>
    </ligandPart>
</feature>
<organism evidence="25 26">
    <name type="scientific">Roseicella aquatilis</name>
    <dbReference type="NCBI Taxonomy" id="2527868"/>
    <lineage>
        <taxon>Bacteria</taxon>
        <taxon>Pseudomonadati</taxon>
        <taxon>Pseudomonadota</taxon>
        <taxon>Alphaproteobacteria</taxon>
        <taxon>Acetobacterales</taxon>
        <taxon>Roseomonadaceae</taxon>
        <taxon>Roseicella</taxon>
    </lineage>
</organism>
<evidence type="ECO:0000256" key="23">
    <source>
        <dbReference type="SAM" id="Phobius"/>
    </source>
</evidence>
<keyword evidence="11" id="KW-0677">Repeat</keyword>
<name>A0A4R4DPX7_9PROT</name>
<evidence type="ECO:0000256" key="19">
    <source>
        <dbReference type="PIRNR" id="PIRNR000006"/>
    </source>
</evidence>
<keyword evidence="18 19" id="KW-0472">Membrane</keyword>
<dbReference type="InterPro" id="IPR008168">
    <property type="entry name" value="Cyt_C_IC"/>
</dbReference>
<keyword evidence="6 19" id="KW-0997">Cell inner membrane</keyword>